<dbReference type="OrthoDB" id="3370at2759"/>
<evidence type="ECO:0000259" key="8">
    <source>
        <dbReference type="PROSITE" id="PS51192"/>
    </source>
</evidence>
<feature type="domain" description="Helicase ATP-binding" evidence="8">
    <location>
        <begin position="434"/>
        <end position="718"/>
    </location>
</feature>
<feature type="compositionally biased region" description="Low complexity" evidence="7">
    <location>
        <begin position="774"/>
        <end position="787"/>
    </location>
</feature>
<dbReference type="GO" id="GO:0016787">
    <property type="term" value="F:hydrolase activity"/>
    <property type="evidence" value="ECO:0007669"/>
    <property type="project" value="UniProtKB-KW"/>
</dbReference>
<dbReference type="CDD" id="cd18787">
    <property type="entry name" value="SF2_C_DEAD"/>
    <property type="match status" value="1"/>
</dbReference>
<evidence type="ECO:0000256" key="6">
    <source>
        <dbReference type="RuleBase" id="RU365068"/>
    </source>
</evidence>
<dbReference type="RefSeq" id="XP_016584884.1">
    <property type="nucleotide sequence ID" value="XM_016729839.1"/>
</dbReference>
<evidence type="ECO:0000256" key="3">
    <source>
        <dbReference type="ARBA" id="ARBA00022806"/>
    </source>
</evidence>
<feature type="compositionally biased region" description="Basic and acidic residues" evidence="7">
    <location>
        <begin position="302"/>
        <end position="322"/>
    </location>
</feature>
<feature type="compositionally biased region" description="Polar residues" evidence="7">
    <location>
        <begin position="118"/>
        <end position="135"/>
    </location>
</feature>
<feature type="compositionally biased region" description="Acidic residues" evidence="7">
    <location>
        <begin position="791"/>
        <end position="808"/>
    </location>
</feature>
<keyword evidence="2 6" id="KW-0378">Hydrolase</keyword>
<protein>
    <recommendedName>
        <fullName evidence="6">ATP-dependent RNA helicase</fullName>
        <ecNumber evidence="6">3.6.4.13</ecNumber>
    </recommendedName>
</protein>
<evidence type="ECO:0000256" key="4">
    <source>
        <dbReference type="ARBA" id="ARBA00022840"/>
    </source>
</evidence>
<dbReference type="Pfam" id="PF00270">
    <property type="entry name" value="DEAD"/>
    <property type="match status" value="2"/>
</dbReference>
<dbReference type="EC" id="3.6.4.13" evidence="6"/>
<comment type="caution">
    <text evidence="10">The sequence shown here is derived from an EMBL/GenBank/DDBJ whole genome shotgun (WGS) entry which is preliminary data.</text>
</comment>
<organism evidence="10 11">
    <name type="scientific">Sporothrix schenckii 1099-18</name>
    <dbReference type="NCBI Taxonomy" id="1397361"/>
    <lineage>
        <taxon>Eukaryota</taxon>
        <taxon>Fungi</taxon>
        <taxon>Dikarya</taxon>
        <taxon>Ascomycota</taxon>
        <taxon>Pezizomycotina</taxon>
        <taxon>Sordariomycetes</taxon>
        <taxon>Sordariomycetidae</taxon>
        <taxon>Ophiostomatales</taxon>
        <taxon>Ophiostomataceae</taxon>
        <taxon>Sporothrix</taxon>
    </lineage>
</organism>
<evidence type="ECO:0000256" key="7">
    <source>
        <dbReference type="SAM" id="MobiDB-lite"/>
    </source>
</evidence>
<comment type="similarity">
    <text evidence="6">Belongs to the DEAD box helicase family.</text>
</comment>
<evidence type="ECO:0000259" key="9">
    <source>
        <dbReference type="PROSITE" id="PS51194"/>
    </source>
</evidence>
<comment type="function">
    <text evidence="6">RNA helicase.</text>
</comment>
<dbReference type="PROSITE" id="PS51192">
    <property type="entry name" value="HELICASE_ATP_BIND_1"/>
    <property type="match status" value="1"/>
</dbReference>
<feature type="region of interest" description="Disordered" evidence="7">
    <location>
        <begin position="100"/>
        <end position="373"/>
    </location>
</feature>
<feature type="compositionally biased region" description="Basic and acidic residues" evidence="7">
    <location>
        <begin position="220"/>
        <end position="237"/>
    </location>
</feature>
<feature type="region of interest" description="Disordered" evidence="7">
    <location>
        <begin position="1013"/>
        <end position="1047"/>
    </location>
</feature>
<keyword evidence="1 6" id="KW-0547">Nucleotide-binding</keyword>
<keyword evidence="4 6" id="KW-0067">ATP-binding</keyword>
<dbReference type="GeneID" id="27665116"/>
<feature type="region of interest" description="Disordered" evidence="7">
    <location>
        <begin position="1"/>
        <end position="78"/>
    </location>
</feature>
<feature type="compositionally biased region" description="Acidic residues" evidence="7">
    <location>
        <begin position="157"/>
        <end position="173"/>
    </location>
</feature>
<feature type="compositionally biased region" description="Basic and acidic residues" evidence="7">
    <location>
        <begin position="174"/>
        <end position="212"/>
    </location>
</feature>
<dbReference type="AlphaFoldDB" id="A0A0F2LXM1"/>
<dbReference type="GO" id="GO:0003724">
    <property type="term" value="F:RNA helicase activity"/>
    <property type="evidence" value="ECO:0007669"/>
    <property type="project" value="UniProtKB-EC"/>
</dbReference>
<comment type="domain">
    <text evidence="6">The Q motif is unique to and characteristic of the DEAD box family of RNA helicases and controls ATP binding and hydrolysis.</text>
</comment>
<evidence type="ECO:0000256" key="2">
    <source>
        <dbReference type="ARBA" id="ARBA00022801"/>
    </source>
</evidence>
<evidence type="ECO:0000256" key="1">
    <source>
        <dbReference type="ARBA" id="ARBA00022741"/>
    </source>
</evidence>
<feature type="compositionally biased region" description="Basic and acidic residues" evidence="7">
    <location>
        <begin position="270"/>
        <end position="279"/>
    </location>
</feature>
<dbReference type="Pfam" id="PF00271">
    <property type="entry name" value="Helicase_C"/>
    <property type="match status" value="1"/>
</dbReference>
<feature type="domain" description="Helicase C-terminal" evidence="9">
    <location>
        <begin position="847"/>
        <end position="1020"/>
    </location>
</feature>
<dbReference type="SUPFAM" id="SSF52540">
    <property type="entry name" value="P-loop containing nucleoside triphosphate hydrolases"/>
    <property type="match status" value="1"/>
</dbReference>
<dbReference type="PANTHER" id="PTHR24031">
    <property type="entry name" value="RNA HELICASE"/>
    <property type="match status" value="1"/>
</dbReference>
<comment type="catalytic activity">
    <reaction evidence="6">
        <text>ATP + H2O = ADP + phosphate + H(+)</text>
        <dbReference type="Rhea" id="RHEA:13065"/>
        <dbReference type="ChEBI" id="CHEBI:15377"/>
        <dbReference type="ChEBI" id="CHEBI:15378"/>
        <dbReference type="ChEBI" id="CHEBI:30616"/>
        <dbReference type="ChEBI" id="CHEBI:43474"/>
        <dbReference type="ChEBI" id="CHEBI:456216"/>
        <dbReference type="EC" id="3.6.4.13"/>
    </reaction>
</comment>
<dbReference type="CDD" id="cd17956">
    <property type="entry name" value="DEADc_DDX51"/>
    <property type="match status" value="1"/>
</dbReference>
<dbReference type="SMART" id="SM00487">
    <property type="entry name" value="DEXDc"/>
    <property type="match status" value="1"/>
</dbReference>
<dbReference type="SMART" id="SM00490">
    <property type="entry name" value="HELICc"/>
    <property type="match status" value="1"/>
</dbReference>
<dbReference type="GO" id="GO:0005524">
    <property type="term" value="F:ATP binding"/>
    <property type="evidence" value="ECO:0007669"/>
    <property type="project" value="UniProtKB-UniRule"/>
</dbReference>
<keyword evidence="3 6" id="KW-0347">Helicase</keyword>
<dbReference type="Gene3D" id="3.40.50.300">
    <property type="entry name" value="P-loop containing nucleotide triphosphate hydrolases"/>
    <property type="match status" value="2"/>
</dbReference>
<dbReference type="VEuPathDB" id="FungiDB:SPSK_02994"/>
<dbReference type="GO" id="GO:0003723">
    <property type="term" value="F:RNA binding"/>
    <property type="evidence" value="ECO:0007669"/>
    <property type="project" value="UniProtKB-UniRule"/>
</dbReference>
<dbReference type="InterPro" id="IPR011545">
    <property type="entry name" value="DEAD/DEAH_box_helicase_dom"/>
</dbReference>
<feature type="compositionally biased region" description="Basic residues" evidence="7">
    <location>
        <begin position="142"/>
        <end position="153"/>
    </location>
</feature>
<sequence length="1077" mass="115857">MYARWVPPKSNAASTARPAEPAPAPAPANGADIVNGVNGYPSSNRFAPPQPTQHAARPIPFAQQPIPTPAASLPATQKRKIVFEDDEYANVSAARLGLMGGAGASKRPRACDEPESTAVATPHTNMDANASTNGTAPPAGEKKKRKRRRKSKKRGGDDDEDNDDEGDDAEENSTVEKKEKEKVETAVENIEETKEDGQTEVPVETKVEDDPKQKKKKKSKTDDKTEEKKEQNEDKKAPAPPPVTEEPMEVDTEEPTSATTTPAQAVDTPMVDRFRENKPKREKKKNKKSKQEAAIAEEVEELSVRHKALLEKKNKSLKKAQERAPATSAHGEDNGASADDANEPAELHGLEPLPQPASIPEGTARPAYDTLPPWLADPVRVASTTRKPFAELGISPELGIDERAAKVLRDEKGWTEAFAVQTAVVPLLLPSRRPSTGAGRGDLVISAATGSGKTLAYVLPLIRDISRTRGVTRLRAVIVVPTRELVQQVQDVCETCARAYGGSSGSATDGSKASGKKVRIGVAMGSQSFKKEQATLMEEDQVYDPEGYRALLSNRQRWPFATEDAAAETSTTATGVSANPYTAVETIGLPTSSTLPLPNHVIQNMSSVDVLVCTPGRLVEHIQSTPGFTLDFVRWLVVDEADKLLGQSYQQWLTIVMDRLAATSSSSPASHSMIKEKLGARDFADSCESGVRKVVLSATMTRDLSLLNSLRLSRPTHIILEGTARQAQGLATEGDNAAYVLPDRLQESAIKVRDESQKPLYLVDLLRSALLSGASATSGSKAASTAKPNVDSDEGSDSDSDGDSESDSDSNSSEPSDSDSSSDSSASSVDDSDSDSDNSDSSSGNSDTDEDEDTTSNKTKTTPAAPFNSTVLVFTKSNENALRLSRLLALLAPDLAPLIGTITSTTRTSERRKTLRTFGTEPSKKLRILVATDLAARGIDLPRLDHVINYDMPPSVEFYVHRVGRTARAGWAGHAWTLYTKKEAGWFWPEVAGQSNKNKSALLASSSSSASTVRRTNKVAKAVVGGEDREHKQKQKQVGTDGDDEGGARAWFGEARLAAYEEALEQLGREAADARRK</sequence>
<feature type="compositionally biased region" description="Low complexity" evidence="7">
    <location>
        <begin position="809"/>
        <end position="829"/>
    </location>
</feature>
<name>A0A0F2LXM1_SPOSC</name>
<dbReference type="InterPro" id="IPR027417">
    <property type="entry name" value="P-loop_NTPase"/>
</dbReference>
<proteinExistence type="inferred from homology"/>
<reference evidence="10 11" key="1">
    <citation type="journal article" date="2014" name="BMC Genomics">
        <title>Comparative genomics of the major fungal agents of human and animal Sporotrichosis: Sporothrix schenckii and Sporothrix brasiliensis.</title>
        <authorList>
            <person name="Teixeira M.M."/>
            <person name="de Almeida L.G."/>
            <person name="Kubitschek-Barreira P."/>
            <person name="Alves F.L."/>
            <person name="Kioshima E.S."/>
            <person name="Abadio A.K."/>
            <person name="Fernandes L."/>
            <person name="Derengowski L.S."/>
            <person name="Ferreira K.S."/>
            <person name="Souza R.C."/>
            <person name="Ruiz J.C."/>
            <person name="de Andrade N.C."/>
            <person name="Paes H.C."/>
            <person name="Nicola A.M."/>
            <person name="Albuquerque P."/>
            <person name="Gerber A.L."/>
            <person name="Martins V.P."/>
            <person name="Peconick L.D."/>
            <person name="Neto A.V."/>
            <person name="Chaucanez C.B."/>
            <person name="Silva P.A."/>
            <person name="Cunha O.L."/>
            <person name="de Oliveira F.F."/>
            <person name="dos Santos T.C."/>
            <person name="Barros A.L."/>
            <person name="Soares M.A."/>
            <person name="de Oliveira L.M."/>
            <person name="Marini M.M."/>
            <person name="Villalobos-Duno H."/>
            <person name="Cunha M.M."/>
            <person name="de Hoog S."/>
            <person name="da Silveira J.F."/>
            <person name="Henrissat B."/>
            <person name="Nino-Vega G.A."/>
            <person name="Cisalpino P.S."/>
            <person name="Mora-Montes H.M."/>
            <person name="Almeida S.R."/>
            <person name="Stajich J.E."/>
            <person name="Lopes-Bezerra L.M."/>
            <person name="Vasconcelos A.T."/>
            <person name="Felipe M.S."/>
        </authorList>
    </citation>
    <scope>NUCLEOTIDE SEQUENCE [LARGE SCALE GENOMIC DNA]</scope>
    <source>
        <strain evidence="10 11">1099-18</strain>
    </source>
</reference>
<dbReference type="EMBL" id="AXCR01000010">
    <property type="protein sequence ID" value="KJR82208.1"/>
    <property type="molecule type" value="Genomic_DNA"/>
</dbReference>
<feature type="region of interest" description="Disordered" evidence="7">
    <location>
        <begin position="774"/>
        <end position="864"/>
    </location>
</feature>
<dbReference type="PROSITE" id="PS51194">
    <property type="entry name" value="HELICASE_CTER"/>
    <property type="match status" value="1"/>
</dbReference>
<dbReference type="PROSITE" id="PS00039">
    <property type="entry name" value="DEAD_ATP_HELICASE"/>
    <property type="match status" value="1"/>
</dbReference>
<dbReference type="InterPro" id="IPR001650">
    <property type="entry name" value="Helicase_C-like"/>
</dbReference>
<dbReference type="InterPro" id="IPR014001">
    <property type="entry name" value="Helicase_ATP-bd"/>
</dbReference>
<evidence type="ECO:0000313" key="10">
    <source>
        <dbReference type="EMBL" id="KJR82208.1"/>
    </source>
</evidence>
<evidence type="ECO:0000313" key="11">
    <source>
        <dbReference type="Proteomes" id="UP000033710"/>
    </source>
</evidence>
<accession>A0A0F2LXM1</accession>
<reference evidence="10 11" key="2">
    <citation type="journal article" date="2015" name="Eukaryot. Cell">
        <title>Asexual propagation of a virulent clone complex in a human and feline outbreak of sporotrichosis.</title>
        <authorList>
            <person name="Teixeira Mde M."/>
            <person name="Rodrigues A.M."/>
            <person name="Tsui C.K."/>
            <person name="de Almeida L.G."/>
            <person name="Van Diepeningen A.D."/>
            <person name="van den Ende B.G."/>
            <person name="Fernandes G.F."/>
            <person name="Kano R."/>
            <person name="Hamelin R.C."/>
            <person name="Lopes-Bezerra L.M."/>
            <person name="Vasconcelos A.T."/>
            <person name="de Hoog S."/>
            <person name="de Camargo Z.P."/>
            <person name="Felipe M.S."/>
        </authorList>
    </citation>
    <scope>NUCLEOTIDE SEQUENCE [LARGE SCALE GENOMIC DNA]</scope>
    <source>
        <strain evidence="10 11">1099-18</strain>
    </source>
</reference>
<dbReference type="KEGG" id="ssck:SPSK_02994"/>
<gene>
    <name evidence="10" type="ORF">SPSK_02994</name>
</gene>
<dbReference type="Proteomes" id="UP000033710">
    <property type="component" value="Unassembled WGS sequence"/>
</dbReference>
<dbReference type="InterPro" id="IPR000629">
    <property type="entry name" value="RNA-helicase_DEAD-box_CS"/>
</dbReference>
<evidence type="ECO:0000256" key="5">
    <source>
        <dbReference type="ARBA" id="ARBA00022884"/>
    </source>
</evidence>
<keyword evidence="5 6" id="KW-0694">RNA-binding</keyword>